<keyword evidence="1" id="KW-0732">Signal</keyword>
<dbReference type="InterPro" id="IPR036345">
    <property type="entry name" value="ExoRNase_PH_dom2_sf"/>
</dbReference>
<dbReference type="Gene3D" id="3.30.230.70">
    <property type="entry name" value="GHMP Kinase, N-terminal domain"/>
    <property type="match status" value="1"/>
</dbReference>
<dbReference type="Proteomes" id="UP001176941">
    <property type="component" value="Unassembled WGS sequence"/>
</dbReference>
<dbReference type="InterPro" id="IPR027408">
    <property type="entry name" value="PNPase/RNase_PH_dom_sf"/>
</dbReference>
<reference evidence="2" key="1">
    <citation type="submission" date="2023-04" db="EMBL/GenBank/DDBJ databases">
        <authorList>
            <consortium name="ELIXIR-Norway"/>
        </authorList>
    </citation>
    <scope>NUCLEOTIDE SEQUENCE [LARGE SCALE GENOMIC DNA]</scope>
</reference>
<sequence>VLMAGGSLLDALSLSIVAALRTLIETEGKPFPAENVPLVVTVGQIGRHYVWDMRSSEEAACSSRLAVAVSPAGFKSVGLQALAIHLHMRTQLDAQAISACHACLCEASSVHSPLNETANQRHEGYSTGYASKATDTREYRPSNPSSIHERFASRVCPGFSHYFAAAGPLLSVVLHFTSVGQGHFKSREEQRVAADRSSRLVCGEKRSA</sequence>
<organism evidence="2 3">
    <name type="scientific">Rangifer tarandus platyrhynchus</name>
    <name type="common">Svalbard reindeer</name>
    <dbReference type="NCBI Taxonomy" id="3082113"/>
    <lineage>
        <taxon>Eukaryota</taxon>
        <taxon>Metazoa</taxon>
        <taxon>Chordata</taxon>
        <taxon>Craniata</taxon>
        <taxon>Vertebrata</taxon>
        <taxon>Euteleostomi</taxon>
        <taxon>Mammalia</taxon>
        <taxon>Eutheria</taxon>
        <taxon>Laurasiatheria</taxon>
        <taxon>Artiodactyla</taxon>
        <taxon>Ruminantia</taxon>
        <taxon>Pecora</taxon>
        <taxon>Cervidae</taxon>
        <taxon>Odocoileinae</taxon>
        <taxon>Rangifer</taxon>
    </lineage>
</organism>
<accession>A0ABN8XL95</accession>
<feature type="signal peptide" evidence="1">
    <location>
        <begin position="1"/>
        <end position="19"/>
    </location>
</feature>
<evidence type="ECO:0000256" key="1">
    <source>
        <dbReference type="SAM" id="SignalP"/>
    </source>
</evidence>
<comment type="caution">
    <text evidence="2">The sequence shown here is derived from an EMBL/GenBank/DDBJ whole genome shotgun (WGS) entry which is preliminary data.</text>
</comment>
<gene>
    <name evidence="2" type="ORF">MRATA1EN1_LOCUS30948</name>
</gene>
<protein>
    <submittedName>
        <fullName evidence="2">Uncharacterized protein</fullName>
    </submittedName>
</protein>
<name>A0ABN8XL95_RANTA</name>
<proteinExistence type="predicted"/>
<dbReference type="EMBL" id="CATKSN020000237">
    <property type="protein sequence ID" value="CAI9149330.1"/>
    <property type="molecule type" value="Genomic_DNA"/>
</dbReference>
<keyword evidence="3" id="KW-1185">Reference proteome</keyword>
<feature type="non-terminal residue" evidence="2">
    <location>
        <position position="1"/>
    </location>
</feature>
<dbReference type="SUPFAM" id="SSF55666">
    <property type="entry name" value="Ribonuclease PH domain 2-like"/>
    <property type="match status" value="1"/>
</dbReference>
<evidence type="ECO:0000313" key="3">
    <source>
        <dbReference type="Proteomes" id="UP001176941"/>
    </source>
</evidence>
<evidence type="ECO:0000313" key="2">
    <source>
        <dbReference type="EMBL" id="CAI9149330.1"/>
    </source>
</evidence>
<feature type="chain" id="PRO_5046373909" evidence="1">
    <location>
        <begin position="20"/>
        <end position="208"/>
    </location>
</feature>